<dbReference type="GeneID" id="8240862"/>
<gene>
    <name evidence="2" type="ORF">MICPUN_55982</name>
</gene>
<proteinExistence type="predicted"/>
<organism evidence="2 3">
    <name type="scientific">Micromonas commoda (strain RCC299 / NOUM17 / CCMP2709)</name>
    <name type="common">Picoplanktonic green alga</name>
    <dbReference type="NCBI Taxonomy" id="296587"/>
    <lineage>
        <taxon>Eukaryota</taxon>
        <taxon>Viridiplantae</taxon>
        <taxon>Chlorophyta</taxon>
        <taxon>Mamiellophyceae</taxon>
        <taxon>Mamiellales</taxon>
        <taxon>Mamiellaceae</taxon>
        <taxon>Micromonas</taxon>
    </lineage>
</organism>
<keyword evidence="1" id="KW-0732">Signal</keyword>
<dbReference type="OrthoDB" id="10474570at2759"/>
<evidence type="ECO:0000313" key="2">
    <source>
        <dbReference type="EMBL" id="ACO61406.1"/>
    </source>
</evidence>
<dbReference type="AlphaFoldDB" id="C1DYD2"/>
<dbReference type="Proteomes" id="UP000002009">
    <property type="component" value="Chromosome 2"/>
</dbReference>
<evidence type="ECO:0000313" key="3">
    <source>
        <dbReference type="Proteomes" id="UP000002009"/>
    </source>
</evidence>
<evidence type="ECO:0000256" key="1">
    <source>
        <dbReference type="SAM" id="SignalP"/>
    </source>
</evidence>
<dbReference type="InParanoid" id="C1DYD2"/>
<reference evidence="2 3" key="1">
    <citation type="journal article" date="2009" name="Science">
        <title>Green evolution and dynamic adaptations revealed by genomes of the marine picoeukaryotes Micromonas.</title>
        <authorList>
            <person name="Worden A.Z."/>
            <person name="Lee J.H."/>
            <person name="Mock T."/>
            <person name="Rouze P."/>
            <person name="Simmons M.P."/>
            <person name="Aerts A.L."/>
            <person name="Allen A.E."/>
            <person name="Cuvelier M.L."/>
            <person name="Derelle E."/>
            <person name="Everett M.V."/>
            <person name="Foulon E."/>
            <person name="Grimwood J."/>
            <person name="Gundlach H."/>
            <person name="Henrissat B."/>
            <person name="Napoli C."/>
            <person name="McDonald S.M."/>
            <person name="Parker M.S."/>
            <person name="Rombauts S."/>
            <person name="Salamov A."/>
            <person name="Von Dassow P."/>
            <person name="Badger J.H."/>
            <person name="Coutinho P.M."/>
            <person name="Demir E."/>
            <person name="Dubchak I."/>
            <person name="Gentemann C."/>
            <person name="Eikrem W."/>
            <person name="Gready J.E."/>
            <person name="John U."/>
            <person name="Lanier W."/>
            <person name="Lindquist E.A."/>
            <person name="Lucas S."/>
            <person name="Mayer K.F."/>
            <person name="Moreau H."/>
            <person name="Not F."/>
            <person name="Otillar R."/>
            <person name="Panaud O."/>
            <person name="Pangilinan J."/>
            <person name="Paulsen I."/>
            <person name="Piegu B."/>
            <person name="Poliakov A."/>
            <person name="Robbens S."/>
            <person name="Schmutz J."/>
            <person name="Toulza E."/>
            <person name="Wyss T."/>
            <person name="Zelensky A."/>
            <person name="Zhou K."/>
            <person name="Armbrust E.V."/>
            <person name="Bhattacharya D."/>
            <person name="Goodenough U.W."/>
            <person name="Van de Peer Y."/>
            <person name="Grigoriev I.V."/>
        </authorList>
    </citation>
    <scope>NUCLEOTIDE SEQUENCE [LARGE SCALE GENOMIC DNA]</scope>
    <source>
        <strain evidence="3">RCC299 / NOUM17</strain>
    </source>
</reference>
<dbReference type="KEGG" id="mis:MICPUN_55982"/>
<dbReference type="EMBL" id="CP001323">
    <property type="protein sequence ID" value="ACO61406.1"/>
    <property type="molecule type" value="Genomic_DNA"/>
</dbReference>
<dbReference type="eggNOG" id="ENOG502SG4I">
    <property type="taxonomic scope" value="Eukaryota"/>
</dbReference>
<feature type="chain" id="PRO_5002906674" evidence="1">
    <location>
        <begin position="21"/>
        <end position="165"/>
    </location>
</feature>
<sequence length="165" mass="17048">MKNVTLLFAIIAALFVGAHAARETPQAVSLDARSTAEGIHVMELTQDFLAVAAHKLPYGNPNTGDCMAGEQKVSIQGIPGSFCSPACSPTQPCPADKYHLATAEGQCVLQTPGASKPSQCALICEPNGMYPNGGCPMSAKCQPIQGLGICTYPGPAAEQTLEASN</sequence>
<protein>
    <submittedName>
        <fullName evidence="2">Uncharacterized protein</fullName>
    </submittedName>
</protein>
<dbReference type="RefSeq" id="XP_002500148.1">
    <property type="nucleotide sequence ID" value="XM_002500102.1"/>
</dbReference>
<name>C1DYD2_MICCC</name>
<keyword evidence="3" id="KW-1185">Reference proteome</keyword>
<feature type="signal peptide" evidence="1">
    <location>
        <begin position="1"/>
        <end position="20"/>
    </location>
</feature>
<accession>C1DYD2</accession>